<sequence>MFLIFWFVVLIPIADGLFFGGGGCGCRPQQCSCPAPVCPPPPCGARPFVPPPFYPQYRAPPPPPPQPYYQVAQQSIPYQTFQGPYVSSYQPPPPQILTSSYNAPYTSSINTAPIQVASAKETSETIPDTVIQKSKTLTAETNNELDEDIVFFSFQYCFVLFVSLFQMSSKFQKALSNFESSIQAYKSLNVVRNEIRRAHGTKTEKPEKCTSPRLQKIMEKAMSSNVAIPKLKISKLAKREFGYNFDVICSQFDFSYLISSSISCRVEMDGQTCLAYQN</sequence>
<dbReference type="AlphaFoldDB" id="A0A8R1DQQ4"/>
<feature type="chain" id="PRO_5035715996" evidence="1">
    <location>
        <begin position="17"/>
        <end position="278"/>
    </location>
</feature>
<protein>
    <submittedName>
        <fullName evidence="3">Ground-like domain-containing protein</fullName>
    </submittedName>
</protein>
<name>A0A8R1DQQ4_CAEJA</name>
<dbReference type="InterPro" id="IPR007284">
    <property type="entry name" value="Ground-like_dom"/>
</dbReference>
<accession>A0A8R1DQQ4</accession>
<reference evidence="3" key="2">
    <citation type="submission" date="2022-06" db="UniProtKB">
        <authorList>
            <consortium name="EnsemblMetazoa"/>
        </authorList>
    </citation>
    <scope>IDENTIFICATION</scope>
    <source>
        <strain evidence="3">DF5081</strain>
    </source>
</reference>
<dbReference type="EnsemblMetazoa" id="CJA08294b.1">
    <property type="protein sequence ID" value="CJA08294b.1"/>
    <property type="gene ID" value="WBGene00127498"/>
</dbReference>
<keyword evidence="1" id="KW-0732">Signal</keyword>
<feature type="signal peptide" evidence="1">
    <location>
        <begin position="1"/>
        <end position="16"/>
    </location>
</feature>
<feature type="domain" description="Ground-like" evidence="2">
    <location>
        <begin position="207"/>
        <end position="276"/>
    </location>
</feature>
<dbReference type="Proteomes" id="UP000005237">
    <property type="component" value="Unassembled WGS sequence"/>
</dbReference>
<evidence type="ECO:0000259" key="2">
    <source>
        <dbReference type="Pfam" id="PF04155"/>
    </source>
</evidence>
<organism evidence="3 4">
    <name type="scientific">Caenorhabditis japonica</name>
    <dbReference type="NCBI Taxonomy" id="281687"/>
    <lineage>
        <taxon>Eukaryota</taxon>
        <taxon>Metazoa</taxon>
        <taxon>Ecdysozoa</taxon>
        <taxon>Nematoda</taxon>
        <taxon>Chromadorea</taxon>
        <taxon>Rhabditida</taxon>
        <taxon>Rhabditina</taxon>
        <taxon>Rhabditomorpha</taxon>
        <taxon>Rhabditoidea</taxon>
        <taxon>Rhabditidae</taxon>
        <taxon>Peloderinae</taxon>
        <taxon>Caenorhabditis</taxon>
    </lineage>
</organism>
<dbReference type="Pfam" id="PF04155">
    <property type="entry name" value="Ground-like"/>
    <property type="match status" value="1"/>
</dbReference>
<evidence type="ECO:0000256" key="1">
    <source>
        <dbReference type="SAM" id="SignalP"/>
    </source>
</evidence>
<evidence type="ECO:0000313" key="4">
    <source>
        <dbReference type="Proteomes" id="UP000005237"/>
    </source>
</evidence>
<reference evidence="4" key="1">
    <citation type="submission" date="2010-08" db="EMBL/GenBank/DDBJ databases">
        <authorList>
            <consortium name="Caenorhabditis japonica Sequencing Consortium"/>
            <person name="Wilson R.K."/>
        </authorList>
    </citation>
    <scope>NUCLEOTIDE SEQUENCE [LARGE SCALE GENOMIC DNA]</scope>
    <source>
        <strain evidence="4">DF5081</strain>
    </source>
</reference>
<proteinExistence type="predicted"/>
<keyword evidence="4" id="KW-1185">Reference proteome</keyword>
<evidence type="ECO:0000313" key="3">
    <source>
        <dbReference type="EnsemblMetazoa" id="CJA08294b.1"/>
    </source>
</evidence>